<protein>
    <submittedName>
        <fullName evidence="5">3-oxoacyl-ACP reductase</fullName>
    </submittedName>
</protein>
<dbReference type="PANTHER" id="PTHR42879">
    <property type="entry name" value="3-OXOACYL-(ACYL-CARRIER-PROTEIN) REDUCTASE"/>
    <property type="match status" value="1"/>
</dbReference>
<dbReference type="InterPro" id="IPR020904">
    <property type="entry name" value="Sc_DH/Rdtase_CS"/>
</dbReference>
<dbReference type="InterPro" id="IPR002347">
    <property type="entry name" value="SDR_fam"/>
</dbReference>
<dbReference type="InterPro" id="IPR057326">
    <property type="entry name" value="KR_dom"/>
</dbReference>
<dbReference type="RefSeq" id="WP_188415508.1">
    <property type="nucleotide sequence ID" value="NZ_BMDO01000003.1"/>
</dbReference>
<dbReference type="FunFam" id="3.40.50.720:FF:000173">
    <property type="entry name" value="3-oxoacyl-[acyl-carrier protein] reductase"/>
    <property type="match status" value="1"/>
</dbReference>
<evidence type="ECO:0000256" key="2">
    <source>
        <dbReference type="ARBA" id="ARBA00023002"/>
    </source>
</evidence>
<comment type="caution">
    <text evidence="5">The sequence shown here is derived from an EMBL/GenBank/DDBJ whole genome shotgun (WGS) entry which is preliminary data.</text>
</comment>
<dbReference type="PANTHER" id="PTHR42879:SF2">
    <property type="entry name" value="3-OXOACYL-[ACYL-CARRIER-PROTEIN] REDUCTASE FABG"/>
    <property type="match status" value="1"/>
</dbReference>
<evidence type="ECO:0000313" key="5">
    <source>
        <dbReference type="EMBL" id="GGI50386.1"/>
    </source>
</evidence>
<dbReference type="InterPro" id="IPR050259">
    <property type="entry name" value="SDR"/>
</dbReference>
<evidence type="ECO:0000256" key="3">
    <source>
        <dbReference type="RuleBase" id="RU000363"/>
    </source>
</evidence>
<dbReference type="SUPFAM" id="SSF51735">
    <property type="entry name" value="NAD(P)-binding Rossmann-fold domains"/>
    <property type="match status" value="1"/>
</dbReference>
<dbReference type="PRINTS" id="PR00081">
    <property type="entry name" value="GDHRDH"/>
</dbReference>
<dbReference type="NCBIfam" id="NF009466">
    <property type="entry name" value="PRK12826.1-2"/>
    <property type="match status" value="1"/>
</dbReference>
<accession>A0A917J8C9</accession>
<dbReference type="GO" id="GO:0016491">
    <property type="term" value="F:oxidoreductase activity"/>
    <property type="evidence" value="ECO:0007669"/>
    <property type="project" value="UniProtKB-KW"/>
</dbReference>
<dbReference type="AlphaFoldDB" id="A0A917J8C9"/>
<dbReference type="Gene3D" id="3.40.50.720">
    <property type="entry name" value="NAD(P)-binding Rossmann-like Domain"/>
    <property type="match status" value="1"/>
</dbReference>
<evidence type="ECO:0000259" key="4">
    <source>
        <dbReference type="SMART" id="SM00822"/>
    </source>
</evidence>
<evidence type="ECO:0000256" key="1">
    <source>
        <dbReference type="ARBA" id="ARBA00006484"/>
    </source>
</evidence>
<dbReference type="Pfam" id="PF00106">
    <property type="entry name" value="adh_short"/>
    <property type="match status" value="1"/>
</dbReference>
<reference evidence="5" key="1">
    <citation type="journal article" date="2014" name="Int. J. Syst. Evol. Microbiol.">
        <title>Complete genome sequence of Corynebacterium casei LMG S-19264T (=DSM 44701T), isolated from a smear-ripened cheese.</title>
        <authorList>
            <consortium name="US DOE Joint Genome Institute (JGI-PGF)"/>
            <person name="Walter F."/>
            <person name="Albersmeier A."/>
            <person name="Kalinowski J."/>
            <person name="Ruckert C."/>
        </authorList>
    </citation>
    <scope>NUCLEOTIDE SEQUENCE</scope>
    <source>
        <strain evidence="5">CCM 8711</strain>
    </source>
</reference>
<dbReference type="EMBL" id="BMDO01000003">
    <property type="protein sequence ID" value="GGI50386.1"/>
    <property type="molecule type" value="Genomic_DNA"/>
</dbReference>
<dbReference type="Proteomes" id="UP000662074">
    <property type="component" value="Unassembled WGS sequence"/>
</dbReference>
<sequence>MKTQKLFGKNALITGAGKGIGKSIARTLAMAGATVIINYNTSKRSADELVTEINQSGGKAVAMQANLSDADEVANLFKQATQEIGSIDILVNNAGIARPQPAEDIRLNDWSEVLNINLTSAFLTIQAAVPSMKKNHFGRIINISSVAAQTGGIIGPHYAASKAGMLGLTHSYASLLAEYGITVNAIAPALVATDMINDNPKASADKIPVKRFGQPEEVADVALLLACNGYVSGQTINVNGGMYMS</sequence>
<feature type="domain" description="Ketoreductase" evidence="4">
    <location>
        <begin position="9"/>
        <end position="189"/>
    </location>
</feature>
<dbReference type="SMART" id="SM00822">
    <property type="entry name" value="PKS_KR"/>
    <property type="match status" value="1"/>
</dbReference>
<evidence type="ECO:0000313" key="6">
    <source>
        <dbReference type="Proteomes" id="UP000662074"/>
    </source>
</evidence>
<comment type="similarity">
    <text evidence="1 3">Belongs to the short-chain dehydrogenases/reductases (SDR) family.</text>
</comment>
<reference evidence="5" key="2">
    <citation type="submission" date="2020-09" db="EMBL/GenBank/DDBJ databases">
        <authorList>
            <person name="Sun Q."/>
            <person name="Sedlacek I."/>
        </authorList>
    </citation>
    <scope>NUCLEOTIDE SEQUENCE</scope>
    <source>
        <strain evidence="5">CCM 8711</strain>
    </source>
</reference>
<name>A0A917J8C9_9SPHI</name>
<gene>
    <name evidence="5" type="ORF">GCM10011425_15980</name>
</gene>
<dbReference type="InterPro" id="IPR036291">
    <property type="entry name" value="NAD(P)-bd_dom_sf"/>
</dbReference>
<organism evidence="5 6">
    <name type="scientific">Mucilaginibacter galii</name>
    <dbReference type="NCBI Taxonomy" id="2005073"/>
    <lineage>
        <taxon>Bacteria</taxon>
        <taxon>Pseudomonadati</taxon>
        <taxon>Bacteroidota</taxon>
        <taxon>Sphingobacteriia</taxon>
        <taxon>Sphingobacteriales</taxon>
        <taxon>Sphingobacteriaceae</taxon>
        <taxon>Mucilaginibacter</taxon>
    </lineage>
</organism>
<dbReference type="PRINTS" id="PR00080">
    <property type="entry name" value="SDRFAMILY"/>
</dbReference>
<keyword evidence="2" id="KW-0560">Oxidoreductase</keyword>
<keyword evidence="6" id="KW-1185">Reference proteome</keyword>
<proteinExistence type="inferred from homology"/>
<dbReference type="GO" id="GO:0032787">
    <property type="term" value="P:monocarboxylic acid metabolic process"/>
    <property type="evidence" value="ECO:0007669"/>
    <property type="project" value="UniProtKB-ARBA"/>
</dbReference>
<dbReference type="PROSITE" id="PS00061">
    <property type="entry name" value="ADH_SHORT"/>
    <property type="match status" value="1"/>
</dbReference>